<keyword evidence="2" id="KW-1185">Reference proteome</keyword>
<evidence type="ECO:0000313" key="1">
    <source>
        <dbReference type="EMBL" id="GFP28628.1"/>
    </source>
</evidence>
<dbReference type="AlphaFoldDB" id="A0A6V8P8G3"/>
<gene>
    <name evidence="1" type="ORF">HKBW3S33_02042</name>
</gene>
<evidence type="ECO:0000313" key="2">
    <source>
        <dbReference type="Proteomes" id="UP000591948"/>
    </source>
</evidence>
<sequence>MELWDMKGHQLAEMIQKKEVSVSEVTRSVLDRIRFLEPLLNCYITVLEEESQTLAR</sequence>
<dbReference type="Proteomes" id="UP000591948">
    <property type="component" value="Unassembled WGS sequence"/>
</dbReference>
<proteinExistence type="predicted"/>
<protein>
    <recommendedName>
        <fullName evidence="3">Aspartyl-tRNA(Asn)/glutamyl-tRNA(Gln) amidotransferase subunit A</fullName>
    </recommendedName>
</protein>
<name>A0A6V8P8G3_9ACTN</name>
<dbReference type="InterPro" id="IPR036928">
    <property type="entry name" value="AS_sf"/>
</dbReference>
<evidence type="ECO:0008006" key="3">
    <source>
        <dbReference type="Google" id="ProtNLM"/>
    </source>
</evidence>
<dbReference type="SUPFAM" id="SSF75304">
    <property type="entry name" value="Amidase signature (AS) enzymes"/>
    <property type="match status" value="1"/>
</dbReference>
<organism evidence="1 2">
    <name type="scientific">Candidatus Hakubella thermalkaliphila</name>
    <dbReference type="NCBI Taxonomy" id="2754717"/>
    <lineage>
        <taxon>Bacteria</taxon>
        <taxon>Bacillati</taxon>
        <taxon>Actinomycetota</taxon>
        <taxon>Actinomycetota incertae sedis</taxon>
        <taxon>Candidatus Hakubellales</taxon>
        <taxon>Candidatus Hakubellaceae</taxon>
        <taxon>Candidatus Hakubella</taxon>
    </lineage>
</organism>
<feature type="non-terminal residue" evidence="1">
    <location>
        <position position="56"/>
    </location>
</feature>
<dbReference type="Gene3D" id="3.90.1300.10">
    <property type="entry name" value="Amidase signature (AS) domain"/>
    <property type="match status" value="1"/>
</dbReference>
<dbReference type="EMBL" id="BLRY01000314">
    <property type="protein sequence ID" value="GFP28628.1"/>
    <property type="molecule type" value="Genomic_DNA"/>
</dbReference>
<comment type="caution">
    <text evidence="1">The sequence shown here is derived from an EMBL/GenBank/DDBJ whole genome shotgun (WGS) entry which is preliminary data.</text>
</comment>
<reference evidence="1 2" key="1">
    <citation type="journal article" date="2020" name="Front. Microbiol.">
        <title>Single-cell genomics of novel Actinobacteria with the Wood-Ljungdahl pathway discovered in a serpentinizing system.</title>
        <authorList>
            <person name="Merino N."/>
            <person name="Kawai M."/>
            <person name="Boyd E.S."/>
            <person name="Colman D.R."/>
            <person name="McGlynn S.E."/>
            <person name="Nealson K.H."/>
            <person name="Kurokawa K."/>
            <person name="Hongoh Y."/>
        </authorList>
    </citation>
    <scope>NUCLEOTIDE SEQUENCE [LARGE SCALE GENOMIC DNA]</scope>
    <source>
        <strain evidence="1 2">S33</strain>
    </source>
</reference>
<accession>A0A6V8P8G3</accession>